<dbReference type="SUPFAM" id="SSF56300">
    <property type="entry name" value="Metallo-dependent phosphatases"/>
    <property type="match status" value="1"/>
</dbReference>
<dbReference type="SMART" id="SM00854">
    <property type="entry name" value="PGA_cap"/>
    <property type="match status" value="1"/>
</dbReference>
<gene>
    <name evidence="3" type="ORF">Aglo03_12820</name>
</gene>
<dbReference type="PANTHER" id="PTHR33393:SF11">
    <property type="entry name" value="POLYGLUTAMINE SYNTHESIS ACCESSORY PROTEIN RV0574C-RELATED"/>
    <property type="match status" value="1"/>
</dbReference>
<proteinExistence type="inferred from homology"/>
<dbReference type="Gene3D" id="3.60.21.10">
    <property type="match status" value="1"/>
</dbReference>
<comment type="caution">
    <text evidence="3">The sequence shown here is derived from an EMBL/GenBank/DDBJ whole genome shotgun (WGS) entry which is preliminary data.</text>
</comment>
<keyword evidence="4" id="KW-1185">Reference proteome</keyword>
<dbReference type="RefSeq" id="WP_285608490.1">
    <property type="nucleotide sequence ID" value="NZ_BSSD01000001.1"/>
</dbReference>
<accession>A0A9W6QGB2</accession>
<organism evidence="3 4">
    <name type="scientific">Actinokineospora globicatena</name>
    <dbReference type="NCBI Taxonomy" id="103729"/>
    <lineage>
        <taxon>Bacteria</taxon>
        <taxon>Bacillati</taxon>
        <taxon>Actinomycetota</taxon>
        <taxon>Actinomycetes</taxon>
        <taxon>Pseudonocardiales</taxon>
        <taxon>Pseudonocardiaceae</taxon>
        <taxon>Actinokineospora</taxon>
    </lineage>
</organism>
<dbReference type="PANTHER" id="PTHR33393">
    <property type="entry name" value="POLYGLUTAMINE SYNTHESIS ACCESSORY PROTEIN RV0574C-RELATED"/>
    <property type="match status" value="1"/>
</dbReference>
<dbReference type="AlphaFoldDB" id="A0A9W6QGB2"/>
<evidence type="ECO:0000259" key="2">
    <source>
        <dbReference type="SMART" id="SM00854"/>
    </source>
</evidence>
<dbReference type="Proteomes" id="UP001165042">
    <property type="component" value="Unassembled WGS sequence"/>
</dbReference>
<evidence type="ECO:0000313" key="3">
    <source>
        <dbReference type="EMBL" id="GLW90466.1"/>
    </source>
</evidence>
<evidence type="ECO:0000256" key="1">
    <source>
        <dbReference type="ARBA" id="ARBA00005662"/>
    </source>
</evidence>
<dbReference type="InterPro" id="IPR029052">
    <property type="entry name" value="Metallo-depent_PP-like"/>
</dbReference>
<dbReference type="InterPro" id="IPR052169">
    <property type="entry name" value="CW_Biosynth-Accessory"/>
</dbReference>
<comment type="similarity">
    <text evidence="1">Belongs to the CapA family.</text>
</comment>
<feature type="domain" description="Capsule synthesis protein CapA" evidence="2">
    <location>
        <begin position="134"/>
        <end position="467"/>
    </location>
</feature>
<reference evidence="3" key="1">
    <citation type="submission" date="2023-02" db="EMBL/GenBank/DDBJ databases">
        <title>Actinokineospora globicatena NBRC 15670.</title>
        <authorList>
            <person name="Ichikawa N."/>
            <person name="Sato H."/>
            <person name="Tonouchi N."/>
        </authorList>
    </citation>
    <scope>NUCLEOTIDE SEQUENCE</scope>
    <source>
        <strain evidence="3">NBRC 15670</strain>
    </source>
</reference>
<sequence length="827" mass="88703">MGLVATLRHRWPFVAIPVVVLATAAVVVRAVSGTDCADDCLRPAGSGAIAVSLRVVGETGEPVSGARVAVHAPVARPVELSTDDSGEARAPVLSGPAMAVVSAEGHLSEPVPLGWSDNGKVVTVRLLDRRNRVVVHSAGDVMFGRRYSAPPEKTGEQDEPLIPDNDAAAGAEDVVAAVAPAFAAADLRTVNLETVVSDRAIESAYPGKRNILKSAKQTVAGLRALSTDVAVLANNHTRDLLDAGIADTRAALKDAGIAAVGAGADETEAAAPHQRQINGAGVAVLAYTSLEGSFVNKSLPAASVRPPANLPPEDKWQYEERSWGFPEAGIPVAPRRIREAWDRFSAAEGKLDAGRVAALWASLEKAYPQVQDLVARRGHGGAALWDDTTSARQIQQAAATNSVVMVQVHSGFELQDAASDSIREISRAAIDAGADIVVAHHPHQLQGMEWYKGKLIAYSLGNFVFDQNFFASFASAFLRTVWEGDRLLEARLFPLEIVDYKPTPVTDSAARSVLTGVWERGLLPLESYRTSSGDVRTRPYTPDSDTKPAQIVISRHTGEIVSEPRQESPQRAELAPRQVVDLPAPVGPGTLVKPGAEKGVDVGRDLYRWGRFEDETADGAVSEAVHWSIDSKREGARSESAAEGLRGLRLEAKDGDGVRSRPVSRIALPRHRAYREDRGKIVSTDPDPSYSLTARVRRSPGATAELRLDIYHFDDGRLSEDPTSEVVATLVKPLDLPDDGQWHQVVVDLPLSELDSGAAQGNMVLPYLRLDAPPAGQATWLDIDDFRVIEWRDATGMSKTYGPYTVARNTANVSLTLPYTVLDSTGR</sequence>
<protein>
    <recommendedName>
        <fullName evidence="2">Capsule synthesis protein CapA domain-containing protein</fullName>
    </recommendedName>
</protein>
<dbReference type="EMBL" id="BSSD01000001">
    <property type="protein sequence ID" value="GLW90466.1"/>
    <property type="molecule type" value="Genomic_DNA"/>
</dbReference>
<dbReference type="Pfam" id="PF09587">
    <property type="entry name" value="PGA_cap"/>
    <property type="match status" value="1"/>
</dbReference>
<name>A0A9W6QGB2_9PSEU</name>
<evidence type="ECO:0000313" key="4">
    <source>
        <dbReference type="Proteomes" id="UP001165042"/>
    </source>
</evidence>
<dbReference type="InterPro" id="IPR019079">
    <property type="entry name" value="Capsule_synth_CapA"/>
</dbReference>